<dbReference type="VEuPathDB" id="CryptoDB:Cvel_4608"/>
<feature type="region of interest" description="Disordered" evidence="1">
    <location>
        <begin position="1401"/>
        <end position="1438"/>
    </location>
</feature>
<feature type="region of interest" description="Disordered" evidence="1">
    <location>
        <begin position="1556"/>
        <end position="1589"/>
    </location>
</feature>
<accession>A0A0G4GEP2</accession>
<evidence type="ECO:0000259" key="2">
    <source>
        <dbReference type="PROSITE" id="PS50969"/>
    </source>
</evidence>
<evidence type="ECO:0000313" key="3">
    <source>
        <dbReference type="EMBL" id="CEM27861.1"/>
    </source>
</evidence>
<feature type="compositionally biased region" description="Basic and acidic residues" evidence="1">
    <location>
        <begin position="632"/>
        <end position="647"/>
    </location>
</feature>
<feature type="compositionally biased region" description="Low complexity" evidence="1">
    <location>
        <begin position="1741"/>
        <end position="1751"/>
    </location>
</feature>
<feature type="compositionally biased region" description="Basic and acidic residues" evidence="1">
    <location>
        <begin position="579"/>
        <end position="609"/>
    </location>
</feature>
<feature type="region of interest" description="Disordered" evidence="1">
    <location>
        <begin position="1184"/>
        <end position="1341"/>
    </location>
</feature>
<feature type="compositionally biased region" description="Pro residues" evidence="1">
    <location>
        <begin position="759"/>
        <end position="769"/>
    </location>
</feature>
<dbReference type="InterPro" id="IPR036412">
    <property type="entry name" value="HAD-like_sf"/>
</dbReference>
<proteinExistence type="predicted"/>
<feature type="compositionally biased region" description="Low complexity" evidence="1">
    <location>
        <begin position="1096"/>
        <end position="1115"/>
    </location>
</feature>
<feature type="compositionally biased region" description="Basic and acidic residues" evidence="1">
    <location>
        <begin position="103"/>
        <end position="113"/>
    </location>
</feature>
<feature type="compositionally biased region" description="Low complexity" evidence="1">
    <location>
        <begin position="1556"/>
        <end position="1571"/>
    </location>
</feature>
<dbReference type="InterPro" id="IPR023214">
    <property type="entry name" value="HAD_sf"/>
</dbReference>
<feature type="region of interest" description="Disordered" evidence="1">
    <location>
        <begin position="1"/>
        <end position="113"/>
    </location>
</feature>
<feature type="domain" description="FCP1 homology" evidence="2">
    <location>
        <begin position="185"/>
        <end position="343"/>
    </location>
</feature>
<name>A0A0G4GEP2_9ALVE</name>
<feature type="region of interest" description="Disordered" evidence="1">
    <location>
        <begin position="945"/>
        <end position="1115"/>
    </location>
</feature>
<feature type="compositionally biased region" description="Low complexity" evidence="1">
    <location>
        <begin position="1223"/>
        <end position="1241"/>
    </location>
</feature>
<dbReference type="Pfam" id="PF03031">
    <property type="entry name" value="NIF"/>
    <property type="match status" value="1"/>
</dbReference>
<dbReference type="EMBL" id="CDMZ01001137">
    <property type="protein sequence ID" value="CEM27861.1"/>
    <property type="molecule type" value="Genomic_DNA"/>
</dbReference>
<dbReference type="PROSITE" id="PS50969">
    <property type="entry name" value="FCP1"/>
    <property type="match status" value="1"/>
</dbReference>
<feature type="region of interest" description="Disordered" evidence="1">
    <location>
        <begin position="380"/>
        <end position="488"/>
    </location>
</feature>
<dbReference type="FunFam" id="3.40.50.1000:FF:000093">
    <property type="entry name" value="NLI interacting factor-like phosphatase family protein"/>
    <property type="match status" value="1"/>
</dbReference>
<feature type="compositionally biased region" description="Basic and acidic residues" evidence="1">
    <location>
        <begin position="69"/>
        <end position="81"/>
    </location>
</feature>
<feature type="compositionally biased region" description="Low complexity" evidence="1">
    <location>
        <begin position="979"/>
        <end position="989"/>
    </location>
</feature>
<sequence>MEDLHLEGSAPNTANSPDIAGPADTMTQNDLLGEGAAGPSAFPPGAAPVSRLVPEVAGQQAAVSTALPRDGENDPKCREDEATPTDQQTQNVESQPQLQVQERPSETFQQHEKDLQAAVTSAGVAAAPRSSGGTYDWAMVTRDIIDSFNFISILEDEMRENPNLLEEMHPKGDIVGLPPESDADRLSGRKTLLLDMDETLSHTSFENLGYEPHLIVTCSEDSSSALVYLRPYVDRFLAAINSCFEVVVFTAASAEYADQILNKIDPTGTLIDHRLYRESCRQIKGSYIKDLSVINRDLSKVILVDNSLISFALQVDNGILVSHFHGSHDDVELLNIVPVLLQVSKEGDVRPHLKHQYKLGDMKDDFKRCKGLAFFDGLDPPLDGHNPQELPPFTPPPAHAPPSRRVSETASASASSSPPKNGGVQAEGGERRVVVKQEEPKPPSRDQWPSVELLGDSQGKERERGGDHARPPNVDIVRPPFDPPYVGLERDAVGNSWAAGGGVAVKQEESGGRGDGSLIGHSSAAGGDGARAGGVNLLMSPETPEGDAVADSAREGTRLKRVTKDKGGSLLRTAKKKEKTTLSKEKEKLTKLKDKAVSSSSSKERDQARHVPVALQARAPRGFAPSSFTSREAGEEKQKLGAAEQKLDLKDKSADAIATQEKISRAVRQKTEGSTTKSGGQAVQMVVAHAASSAPRRSRLIDQAAADLKEREKEKRLQQPPASVPPLPAAKGDEKPQRARQQQQPGGAGPGRAWGDSPVPGPTSDPALPPFSSLANAAAAPGLPPSAVSDGSTAVIRYTQAADGRGGFVMNGMPTTTGGAPSGTDQLSAQDTAYSHTRLRLPGGAHNVPPLSASNSHSHLLAPAGGPFPGAFSACSSASGSRVGFTLQHPGGSGVPAPLQHHHHGGVLPTEAAWVHSRLHSGIPGGPGEEGARSQQGLLEFVDGARRGVSGGGGEGRGDAATKEGDGTGKAKSPHKTFAAATAAAAARASKQKKSGGGTVGSAVSKISPPVVVAAARPPKGSSPSSAAAAGGAASSVSPLRKGGGRTAAGRVADPQGPSRISRPRDKDRAGGSTAQNERCERDKANRDRERERGDAAATSGAAGEQQAPAAAAAAPGGGINGLPVGPVSQIPAGHAPMGFPWHAGAPPLRTTAGAHFLPTGWPHGYLVPPAGAVLTRGPVPFAHSRSERTFGGPGIPSRHTSSGGPLHQLPPAGDASVTVHGAPAPAAAAAAATTAAPDAPGKSSSGGIRKAKKEKDGLEKATKDKSLTKPHKKDKEKKDKEKASVSAAAGGQPGAKLRSKQKVSSKTAATAEAGQGDANAPANVQSPDATPGTAQHAPHIPPVHRYMVPAPVSPLIPSVQHPQQVGFQQLSRPSSPHPGFRIPNPAQRFVWRVDADGRRQLVPANPPEAHAQPGVPGQHTASPPPAPGRYVSRLSPVPSHPHPNLVVAHPFPPVSPHAAAARVSPIPMYQQAPPMQTNASPAAHQRAQPPVIYAPSPPGVISPVPHAGAPRHTVYMRRDASPAAHGHVMMPVAAFSPGRTLVASPYPHPAAAVVAAPPQQAPHQPQPQRAQGEELRQPAPVPAAPLGTVQHPAAGHMSAGGLHHAAPPQHQQASAQALWTSPRQSDGTVVNAQAGAPQIQHCFSGPPAISPVFRPGFSRLNHQGQPAAVMPPQGASPLRVSPSNSFHIHMRQQPQGASPLISPQAARVAPFPGAGTQPHPFGGGVHQLQHQQTAALPVNTRAAAAPAAQAGDGRGGLNESGGDGTGGGCGVTQCCAP</sequence>
<feature type="compositionally biased region" description="Basic and acidic residues" evidence="1">
    <location>
        <begin position="1254"/>
        <end position="1268"/>
    </location>
</feature>
<dbReference type="SMART" id="SM00577">
    <property type="entry name" value="CPDc"/>
    <property type="match status" value="1"/>
</dbReference>
<feature type="compositionally biased region" description="Basic and acidic residues" evidence="1">
    <location>
        <begin position="552"/>
        <end position="567"/>
    </location>
</feature>
<feature type="compositionally biased region" description="Polar residues" evidence="1">
    <location>
        <begin position="672"/>
        <end position="681"/>
    </location>
</feature>
<feature type="compositionally biased region" description="Basic and acidic residues" evidence="1">
    <location>
        <begin position="428"/>
        <end position="444"/>
    </location>
</feature>
<feature type="compositionally biased region" description="Low complexity" evidence="1">
    <location>
        <begin position="770"/>
        <end position="787"/>
    </location>
</feature>
<dbReference type="InterPro" id="IPR004274">
    <property type="entry name" value="FCP1_dom"/>
</dbReference>
<feature type="compositionally biased region" description="Gly residues" evidence="1">
    <location>
        <begin position="1753"/>
        <end position="1770"/>
    </location>
</feature>
<feature type="compositionally biased region" description="Basic and acidic residues" evidence="1">
    <location>
        <begin position="956"/>
        <end position="969"/>
    </location>
</feature>
<dbReference type="InterPro" id="IPR011948">
    <property type="entry name" value="Dullard_phosphatase"/>
</dbReference>
<dbReference type="SUPFAM" id="SSF56784">
    <property type="entry name" value="HAD-like"/>
    <property type="match status" value="1"/>
</dbReference>
<feature type="region of interest" description="Disordered" evidence="1">
    <location>
        <begin position="664"/>
        <end position="790"/>
    </location>
</feature>
<reference evidence="3" key="1">
    <citation type="submission" date="2014-11" db="EMBL/GenBank/DDBJ databases">
        <authorList>
            <person name="Otto D Thomas"/>
            <person name="Naeem Raeece"/>
        </authorList>
    </citation>
    <scope>NUCLEOTIDE SEQUENCE</scope>
</reference>
<dbReference type="CDD" id="cd07521">
    <property type="entry name" value="HAD_FCP1-like"/>
    <property type="match status" value="1"/>
</dbReference>
<evidence type="ECO:0000256" key="1">
    <source>
        <dbReference type="SAM" id="MobiDB-lite"/>
    </source>
</evidence>
<protein>
    <recommendedName>
        <fullName evidence="2">FCP1 homology domain-containing protein</fullName>
    </recommendedName>
</protein>
<dbReference type="NCBIfam" id="TIGR02251">
    <property type="entry name" value="HIF-SF_euk"/>
    <property type="match status" value="1"/>
</dbReference>
<feature type="compositionally biased region" description="Basic and acidic residues" evidence="1">
    <location>
        <begin position="707"/>
        <end position="717"/>
    </location>
</feature>
<dbReference type="Gene3D" id="3.40.50.1000">
    <property type="entry name" value="HAD superfamily/HAD-like"/>
    <property type="match status" value="1"/>
</dbReference>
<feature type="compositionally biased region" description="Basic and acidic residues" evidence="1">
    <location>
        <begin position="1078"/>
        <end position="1095"/>
    </location>
</feature>
<dbReference type="GO" id="GO:0016791">
    <property type="term" value="F:phosphatase activity"/>
    <property type="evidence" value="ECO:0007669"/>
    <property type="project" value="InterPro"/>
</dbReference>
<feature type="region of interest" description="Disordered" evidence="1">
    <location>
        <begin position="504"/>
        <end position="647"/>
    </location>
</feature>
<feature type="compositionally biased region" description="Basic and acidic residues" evidence="1">
    <location>
        <begin position="458"/>
        <end position="470"/>
    </location>
</feature>
<dbReference type="InterPro" id="IPR050365">
    <property type="entry name" value="TIM50"/>
</dbReference>
<feature type="compositionally biased region" description="Polar residues" evidence="1">
    <location>
        <begin position="84"/>
        <end position="102"/>
    </location>
</feature>
<organism evidence="3">
    <name type="scientific">Chromera velia CCMP2878</name>
    <dbReference type="NCBI Taxonomy" id="1169474"/>
    <lineage>
        <taxon>Eukaryota</taxon>
        <taxon>Sar</taxon>
        <taxon>Alveolata</taxon>
        <taxon>Colpodellida</taxon>
        <taxon>Chromeraceae</taxon>
        <taxon>Chromera</taxon>
    </lineage>
</organism>
<gene>
    <name evidence="3" type="ORF">Cvel_4608</name>
</gene>
<feature type="region of interest" description="Disordered" evidence="1">
    <location>
        <begin position="1741"/>
        <end position="1770"/>
    </location>
</feature>
<feature type="compositionally biased region" description="Pro residues" evidence="1">
    <location>
        <begin position="389"/>
        <end position="400"/>
    </location>
</feature>
<dbReference type="PANTHER" id="PTHR12210">
    <property type="entry name" value="DULLARD PROTEIN PHOSPHATASE"/>
    <property type="match status" value="1"/>
</dbReference>
<feature type="compositionally biased region" description="Low complexity" evidence="1">
    <location>
        <begin position="1009"/>
        <end position="1039"/>
    </location>
</feature>